<dbReference type="InterPro" id="IPR036691">
    <property type="entry name" value="Endo/exonu/phosph_ase_sf"/>
</dbReference>
<keyword evidence="1" id="KW-0732">Signal</keyword>
<evidence type="ECO:0000256" key="1">
    <source>
        <dbReference type="SAM" id="SignalP"/>
    </source>
</evidence>
<dbReference type="PANTHER" id="PTHR14859:SF1">
    <property type="entry name" value="PGAP2-INTERACTING PROTEIN"/>
    <property type="match status" value="1"/>
</dbReference>
<feature type="chain" id="PRO_5046952389" evidence="1">
    <location>
        <begin position="20"/>
        <end position="617"/>
    </location>
</feature>
<dbReference type="InterPro" id="IPR051916">
    <property type="entry name" value="GPI-anchor_lipid_remodeler"/>
</dbReference>
<sequence>MIKKLLCPLLLITCLLTKAQTGPAPAAYFNFNKTLVATGKETIKPVITGKPAYAKSFAGSSLQLNAQTVQAFELEKTVLPFTTAQDYSIQFWIKTTVPAAYTMPLLGQKAITNTGLAEQKKPGWLFYVSEGTWAFNIGTGRRRITHERENGHIMPLNDGKWHQLTMTYDSKTAQLKLFYDGDIKAQYFIGDSVGFHLQDAMPLVIGSKTFKQPDTLIQSAIREGAVNLQRLTDAFTALGAGIAADNDYAVLVSDPQQLYSDYIKKASPEMGADALAAKLKATDFETINKIRSALMRNPYTVHQVIDFVEVAPVTKFYRLQNGHIVINDTAVQKHIVNRRLQAPDFEIDELKIWNSAISEADVQAGWVKYFSSKKTSLANNVKTITVANWNIWHGGKHATIAKDGYDSRKRIVEMIQKENADVVMLQETYSSGEFIAAELGYYYAASADWDYLNQGSNISVLSRYPIRSVHVPPGAPFMNLGARIAVSKTQEIYIMSNWYGMNQFNQVYDFHQQRFETSDSIPVIFAGDFNAVPFMDGGKDNPASVKLTGAGFTDAYRQVYPDVKKYPGYSHIIGERIDQLYYKGRALQLQDFKLITTWPGGYPSDHGLMIARFGWNP</sequence>
<dbReference type="Gene3D" id="3.60.10.10">
    <property type="entry name" value="Endonuclease/exonuclease/phosphatase"/>
    <property type="match status" value="1"/>
</dbReference>
<accession>A0ABW6A3B8</accession>
<feature type="domain" description="Endonuclease/exonuclease/phosphatase" evidence="2">
    <location>
        <begin position="388"/>
        <end position="606"/>
    </location>
</feature>
<evidence type="ECO:0000313" key="4">
    <source>
        <dbReference type="Proteomes" id="UP001597511"/>
    </source>
</evidence>
<dbReference type="InterPro" id="IPR005135">
    <property type="entry name" value="Endo/exonuclease/phosphatase"/>
</dbReference>
<keyword evidence="3" id="KW-0540">Nuclease</keyword>
<dbReference type="Pfam" id="PF13385">
    <property type="entry name" value="Laminin_G_3"/>
    <property type="match status" value="1"/>
</dbReference>
<name>A0ABW6A3B8_9BACT</name>
<evidence type="ECO:0000259" key="2">
    <source>
        <dbReference type="Pfam" id="PF03372"/>
    </source>
</evidence>
<dbReference type="SUPFAM" id="SSF56219">
    <property type="entry name" value="DNase I-like"/>
    <property type="match status" value="1"/>
</dbReference>
<dbReference type="Proteomes" id="UP001597511">
    <property type="component" value="Unassembled WGS sequence"/>
</dbReference>
<gene>
    <name evidence="3" type="ORF">ACFS6H_03250</name>
</gene>
<evidence type="ECO:0000313" key="3">
    <source>
        <dbReference type="EMBL" id="MFD2918711.1"/>
    </source>
</evidence>
<dbReference type="SUPFAM" id="SSF49899">
    <property type="entry name" value="Concanavalin A-like lectins/glucanases"/>
    <property type="match status" value="1"/>
</dbReference>
<dbReference type="GO" id="GO:0004519">
    <property type="term" value="F:endonuclease activity"/>
    <property type="evidence" value="ECO:0007669"/>
    <property type="project" value="UniProtKB-KW"/>
</dbReference>
<keyword evidence="3" id="KW-0255">Endonuclease</keyword>
<reference evidence="4" key="1">
    <citation type="journal article" date="2019" name="Int. J. Syst. Evol. Microbiol.">
        <title>The Global Catalogue of Microorganisms (GCM) 10K type strain sequencing project: providing services to taxonomists for standard genome sequencing and annotation.</title>
        <authorList>
            <consortium name="The Broad Institute Genomics Platform"/>
            <consortium name="The Broad Institute Genome Sequencing Center for Infectious Disease"/>
            <person name="Wu L."/>
            <person name="Ma J."/>
        </authorList>
    </citation>
    <scope>NUCLEOTIDE SEQUENCE [LARGE SCALE GENOMIC DNA]</scope>
    <source>
        <strain evidence="4">KCTC 23299</strain>
    </source>
</reference>
<dbReference type="EMBL" id="JBHUOZ010000001">
    <property type="protein sequence ID" value="MFD2918711.1"/>
    <property type="molecule type" value="Genomic_DNA"/>
</dbReference>
<dbReference type="Pfam" id="PF03372">
    <property type="entry name" value="Exo_endo_phos"/>
    <property type="match status" value="1"/>
</dbReference>
<keyword evidence="4" id="KW-1185">Reference proteome</keyword>
<dbReference type="InterPro" id="IPR013320">
    <property type="entry name" value="ConA-like_dom_sf"/>
</dbReference>
<keyword evidence="3" id="KW-0378">Hydrolase</keyword>
<proteinExistence type="predicted"/>
<comment type="caution">
    <text evidence="3">The sequence shown here is derived from an EMBL/GenBank/DDBJ whole genome shotgun (WGS) entry which is preliminary data.</text>
</comment>
<dbReference type="RefSeq" id="WP_386095169.1">
    <property type="nucleotide sequence ID" value="NZ_JBHUOZ010000001.1"/>
</dbReference>
<organism evidence="3 4">
    <name type="scientific">Terrimonas rubra</name>
    <dbReference type="NCBI Taxonomy" id="1035890"/>
    <lineage>
        <taxon>Bacteria</taxon>
        <taxon>Pseudomonadati</taxon>
        <taxon>Bacteroidota</taxon>
        <taxon>Chitinophagia</taxon>
        <taxon>Chitinophagales</taxon>
        <taxon>Chitinophagaceae</taxon>
        <taxon>Terrimonas</taxon>
    </lineage>
</organism>
<dbReference type="PANTHER" id="PTHR14859">
    <property type="entry name" value="CALCOFLUOR WHITE HYPERSENSITIVE PROTEIN PRECURSOR"/>
    <property type="match status" value="1"/>
</dbReference>
<feature type="signal peptide" evidence="1">
    <location>
        <begin position="1"/>
        <end position="19"/>
    </location>
</feature>
<protein>
    <submittedName>
        <fullName evidence="3">Endonuclease/exonuclease/phosphatase family protein</fullName>
    </submittedName>
</protein>
<dbReference type="Gene3D" id="2.60.120.200">
    <property type="match status" value="1"/>
</dbReference>